<dbReference type="NCBIfam" id="TIGR00084">
    <property type="entry name" value="ruvA"/>
    <property type="match status" value="1"/>
</dbReference>
<feature type="domain" description="DNA helicase Holliday junction RuvA type" evidence="7">
    <location>
        <begin position="1"/>
        <end position="59"/>
    </location>
</feature>
<organism evidence="8 9">
    <name type="scientific">Desulfonema ishimotonii</name>
    <dbReference type="NCBI Taxonomy" id="45657"/>
    <lineage>
        <taxon>Bacteria</taxon>
        <taxon>Pseudomonadati</taxon>
        <taxon>Thermodesulfobacteriota</taxon>
        <taxon>Desulfobacteria</taxon>
        <taxon>Desulfobacterales</taxon>
        <taxon>Desulfococcaceae</taxon>
        <taxon>Desulfonema</taxon>
    </lineage>
</organism>
<evidence type="ECO:0000313" key="8">
    <source>
        <dbReference type="EMBL" id="GBC61521.1"/>
    </source>
</evidence>
<evidence type="ECO:0000256" key="5">
    <source>
        <dbReference type="ARBA" id="ARBA00023204"/>
    </source>
</evidence>
<reference evidence="9" key="1">
    <citation type="submission" date="2017-11" db="EMBL/GenBank/DDBJ databases">
        <authorList>
            <person name="Watanabe M."/>
            <person name="Kojima H."/>
        </authorList>
    </citation>
    <scope>NUCLEOTIDE SEQUENCE [LARGE SCALE GENOMIC DNA]</scope>
    <source>
        <strain evidence="9">Tokyo 01</strain>
    </source>
</reference>
<comment type="caution">
    <text evidence="8">The sequence shown here is derived from an EMBL/GenBank/DDBJ whole genome shotgun (WGS) entry which is preliminary data.</text>
</comment>
<dbReference type="Pfam" id="PF01330">
    <property type="entry name" value="RuvA_N"/>
    <property type="match status" value="1"/>
</dbReference>
<comment type="caution">
    <text evidence="6">Lacks conserved residue(s) required for the propagation of feature annotation.</text>
</comment>
<evidence type="ECO:0000259" key="7">
    <source>
        <dbReference type="Pfam" id="PF01330"/>
    </source>
</evidence>
<dbReference type="Pfam" id="PF14520">
    <property type="entry name" value="HHH_5"/>
    <property type="match status" value="1"/>
</dbReference>
<keyword evidence="1 6" id="KW-0963">Cytoplasm</keyword>
<dbReference type="GO" id="GO:0000400">
    <property type="term" value="F:four-way junction DNA binding"/>
    <property type="evidence" value="ECO:0007669"/>
    <property type="project" value="UniProtKB-UniRule"/>
</dbReference>
<name>A0A401FX26_9BACT</name>
<proteinExistence type="inferred from homology"/>
<keyword evidence="8" id="KW-0067">ATP-binding</keyword>
<dbReference type="HAMAP" id="MF_00031">
    <property type="entry name" value="DNA_HJ_migration_RuvA"/>
    <property type="match status" value="1"/>
</dbReference>
<dbReference type="SUPFAM" id="SSF47781">
    <property type="entry name" value="RuvA domain 2-like"/>
    <property type="match status" value="1"/>
</dbReference>
<evidence type="ECO:0000256" key="3">
    <source>
        <dbReference type="ARBA" id="ARBA00023125"/>
    </source>
</evidence>
<dbReference type="GO" id="GO:0006310">
    <property type="term" value="P:DNA recombination"/>
    <property type="evidence" value="ECO:0007669"/>
    <property type="project" value="UniProtKB-UniRule"/>
</dbReference>
<protein>
    <recommendedName>
        <fullName evidence="6">Holliday junction branch migration complex subunit RuvA</fullName>
    </recommendedName>
</protein>
<gene>
    <name evidence="6" type="primary">ruvA</name>
    <name evidence="8" type="ORF">DENIS_2483</name>
</gene>
<dbReference type="InterPro" id="IPR012340">
    <property type="entry name" value="NA-bd_OB-fold"/>
</dbReference>
<dbReference type="Gene3D" id="1.10.150.20">
    <property type="entry name" value="5' to 3' exonuclease, C-terminal subdomain"/>
    <property type="match status" value="1"/>
</dbReference>
<dbReference type="GO" id="GO:0048476">
    <property type="term" value="C:Holliday junction resolvase complex"/>
    <property type="evidence" value="ECO:0007669"/>
    <property type="project" value="UniProtKB-UniRule"/>
</dbReference>
<dbReference type="GO" id="GO:0005737">
    <property type="term" value="C:cytoplasm"/>
    <property type="evidence" value="ECO:0007669"/>
    <property type="project" value="UniProtKB-SubCell"/>
</dbReference>
<keyword evidence="8" id="KW-0547">Nucleotide-binding</keyword>
<dbReference type="GO" id="GO:0006281">
    <property type="term" value="P:DNA repair"/>
    <property type="evidence" value="ECO:0007669"/>
    <property type="project" value="UniProtKB-UniRule"/>
</dbReference>
<feature type="region of interest" description="Flexible linker" evidence="6">
    <location>
        <begin position="141"/>
        <end position="153"/>
    </location>
</feature>
<dbReference type="RefSeq" id="WP_124328804.1">
    <property type="nucleotide sequence ID" value="NZ_BEXT01000001.1"/>
</dbReference>
<evidence type="ECO:0000256" key="2">
    <source>
        <dbReference type="ARBA" id="ARBA00022763"/>
    </source>
</evidence>
<reference evidence="9" key="2">
    <citation type="submission" date="2019-01" db="EMBL/GenBank/DDBJ databases">
        <title>Genome sequence of Desulfonema ishimotonii strain Tokyo 01.</title>
        <authorList>
            <person name="Fukui M."/>
        </authorList>
    </citation>
    <scope>NUCLEOTIDE SEQUENCE [LARGE SCALE GENOMIC DNA]</scope>
    <source>
        <strain evidence="9">Tokyo 01</strain>
    </source>
</reference>
<dbReference type="InterPro" id="IPR000085">
    <property type="entry name" value="RuvA"/>
</dbReference>
<dbReference type="EMBL" id="BEXT01000001">
    <property type="protein sequence ID" value="GBC61521.1"/>
    <property type="molecule type" value="Genomic_DNA"/>
</dbReference>
<comment type="subcellular location">
    <subcellularLocation>
        <location evidence="6">Cytoplasm</location>
    </subcellularLocation>
</comment>
<comment type="subunit">
    <text evidence="6">Homotetramer. Forms an RuvA(8)-RuvB(12)-Holliday junction (HJ) complex. HJ DNA is sandwiched between 2 RuvA tetramers; dsDNA enters through RuvA and exits via RuvB. An RuvB hexamer assembles on each DNA strand where it exits the tetramer. Each RuvB hexamer is contacted by two RuvA subunits (via domain III) on 2 adjacent RuvB subunits; this complex drives branch migration. In the full resolvosome a probable DNA-RuvA(4)-RuvB(12)-RuvC(2) complex forms which resolves the HJ.</text>
</comment>
<keyword evidence="5 6" id="KW-0234">DNA repair</keyword>
<keyword evidence="9" id="KW-1185">Reference proteome</keyword>
<comment type="function">
    <text evidence="6">The RuvA-RuvB-RuvC complex processes Holliday junction (HJ) DNA during genetic recombination and DNA repair, while the RuvA-RuvB complex plays an important role in the rescue of blocked DNA replication forks via replication fork reversal (RFR). RuvA specifically binds to HJ cruciform DNA, conferring on it an open structure. The RuvB hexamer acts as an ATP-dependent pump, pulling dsDNA into and through the RuvAB complex. HJ branch migration allows RuvC to scan DNA until it finds its consensus sequence, where it cleaves and resolves the cruciform DNA.</text>
</comment>
<evidence type="ECO:0000313" key="9">
    <source>
        <dbReference type="Proteomes" id="UP000288096"/>
    </source>
</evidence>
<comment type="similarity">
    <text evidence="6">Belongs to the RuvA family.</text>
</comment>
<dbReference type="AlphaFoldDB" id="A0A401FX26"/>
<sequence length="204" mass="22280">MIGYLEGRILKKDEERILLLANQVGYEVLLPSFVMETLTDKAVGDDMALYIYFHQTERQPVPTLIGFNSEIEKDFFQSFISVEAIGPMKAAKALTRPIGEIAAAIESKDADTLKHLKGIGARTAQKIIATLGGKMDRFTLVSGGKQAVAATPDQEAVAAQVLEVLVEQLGHRMAEAKQMIADALKRNSAIATPEALFDEIYQGE</sequence>
<keyword evidence="8" id="KW-0378">Hydrolase</keyword>
<dbReference type="Proteomes" id="UP000288096">
    <property type="component" value="Unassembled WGS sequence"/>
</dbReference>
<feature type="region of interest" description="Domain III" evidence="6">
    <location>
        <begin position="154"/>
        <end position="204"/>
    </location>
</feature>
<keyword evidence="2 6" id="KW-0227">DNA damage</keyword>
<keyword evidence="3 6" id="KW-0238">DNA-binding</keyword>
<dbReference type="SUPFAM" id="SSF50249">
    <property type="entry name" value="Nucleic acid-binding proteins"/>
    <property type="match status" value="1"/>
</dbReference>
<comment type="domain">
    <text evidence="6">Has three domains with a flexible linker between the domains II and III and assumes an 'L' shape. Domain III is highly mobile and contacts RuvB.</text>
</comment>
<dbReference type="InterPro" id="IPR013849">
    <property type="entry name" value="DNA_helicase_Holl-junc_RuvA_I"/>
</dbReference>
<evidence type="ECO:0000256" key="4">
    <source>
        <dbReference type="ARBA" id="ARBA00023172"/>
    </source>
</evidence>
<keyword evidence="4 6" id="KW-0233">DNA recombination</keyword>
<dbReference type="GO" id="GO:0009378">
    <property type="term" value="F:four-way junction helicase activity"/>
    <property type="evidence" value="ECO:0007669"/>
    <property type="project" value="InterPro"/>
</dbReference>
<dbReference type="Gene3D" id="2.40.50.140">
    <property type="entry name" value="Nucleic acid-binding proteins"/>
    <property type="match status" value="1"/>
</dbReference>
<evidence type="ECO:0000256" key="1">
    <source>
        <dbReference type="ARBA" id="ARBA00022490"/>
    </source>
</evidence>
<dbReference type="InterPro" id="IPR010994">
    <property type="entry name" value="RuvA_2-like"/>
</dbReference>
<accession>A0A401FX26</accession>
<dbReference type="OrthoDB" id="5293449at2"/>
<keyword evidence="8" id="KW-0347">Helicase</keyword>
<evidence type="ECO:0000256" key="6">
    <source>
        <dbReference type="HAMAP-Rule" id="MF_00031"/>
    </source>
</evidence>
<dbReference type="GO" id="GO:0005524">
    <property type="term" value="F:ATP binding"/>
    <property type="evidence" value="ECO:0007669"/>
    <property type="project" value="InterPro"/>
</dbReference>